<protein>
    <submittedName>
        <fullName evidence="1">Uncharacterized protein</fullName>
    </submittedName>
</protein>
<dbReference type="AlphaFoldDB" id="A0AA88ICF0"/>
<evidence type="ECO:0000313" key="1">
    <source>
        <dbReference type="EMBL" id="KAK2725990.1"/>
    </source>
</evidence>
<dbReference type="Proteomes" id="UP001187531">
    <property type="component" value="Unassembled WGS sequence"/>
</dbReference>
<reference evidence="1" key="1">
    <citation type="submission" date="2023-07" db="EMBL/GenBank/DDBJ databases">
        <title>Chromosome-level genome assembly of Artemia franciscana.</title>
        <authorList>
            <person name="Jo E."/>
        </authorList>
    </citation>
    <scope>NUCLEOTIDE SEQUENCE</scope>
    <source>
        <tissue evidence="1">Whole body</tissue>
    </source>
</reference>
<comment type="caution">
    <text evidence="1">The sequence shown here is derived from an EMBL/GenBank/DDBJ whole genome shotgun (WGS) entry which is preliminary data.</text>
</comment>
<sequence>MKTNIGIGAIVAVLISLFVFDNADGMFIRVTETEFSDRICYLDGINTFQLQHLETYLSLLQPLGQISLLSPSKICAYKVEGMTALQLMSFFKEQYEAKIVAHSSGKGKIFSTYQEMDITSWTLESLEK</sequence>
<organism evidence="1 2">
    <name type="scientific">Artemia franciscana</name>
    <name type="common">Brine shrimp</name>
    <name type="synonym">Artemia sanfranciscana</name>
    <dbReference type="NCBI Taxonomy" id="6661"/>
    <lineage>
        <taxon>Eukaryota</taxon>
        <taxon>Metazoa</taxon>
        <taxon>Ecdysozoa</taxon>
        <taxon>Arthropoda</taxon>
        <taxon>Crustacea</taxon>
        <taxon>Branchiopoda</taxon>
        <taxon>Anostraca</taxon>
        <taxon>Artemiidae</taxon>
        <taxon>Artemia</taxon>
    </lineage>
</organism>
<keyword evidence="2" id="KW-1185">Reference proteome</keyword>
<name>A0AA88ICF0_ARTSF</name>
<gene>
    <name evidence="1" type="ORF">QYM36_000460</name>
</gene>
<dbReference type="EMBL" id="JAVRJZ010000002">
    <property type="protein sequence ID" value="KAK2725990.1"/>
    <property type="molecule type" value="Genomic_DNA"/>
</dbReference>
<evidence type="ECO:0000313" key="2">
    <source>
        <dbReference type="Proteomes" id="UP001187531"/>
    </source>
</evidence>
<proteinExistence type="predicted"/>
<accession>A0AA88ICF0</accession>